<dbReference type="GO" id="GO:0005737">
    <property type="term" value="C:cytoplasm"/>
    <property type="evidence" value="ECO:0007669"/>
    <property type="project" value="TreeGrafter"/>
</dbReference>
<evidence type="ECO:0000256" key="6">
    <source>
        <dbReference type="ARBA" id="ARBA00023133"/>
    </source>
</evidence>
<dbReference type="PANTHER" id="PTHR10755">
    <property type="entry name" value="COPROPORPHYRINOGEN III OXIDASE, MITOCHONDRIAL"/>
    <property type="match status" value="1"/>
</dbReference>
<evidence type="ECO:0000313" key="8">
    <source>
        <dbReference type="EMBL" id="QGY44186.1"/>
    </source>
</evidence>
<dbReference type="PIRSF" id="PIRSF000166">
    <property type="entry name" value="Coproporphyri_ox"/>
    <property type="match status" value="1"/>
</dbReference>
<reference evidence="8 9" key="1">
    <citation type="submission" date="2019-11" db="EMBL/GenBank/DDBJ databases">
        <authorList>
            <person name="Zheng R.K."/>
            <person name="Sun C.M."/>
        </authorList>
    </citation>
    <scope>NUCLEOTIDE SEQUENCE [LARGE SCALE GENOMIC DNA]</scope>
    <source>
        <strain evidence="8 9">WC007</strain>
    </source>
</reference>
<dbReference type="PROSITE" id="PS01021">
    <property type="entry name" value="COPROGEN_OXIDASE"/>
    <property type="match status" value="1"/>
</dbReference>
<dbReference type="GO" id="GO:0006782">
    <property type="term" value="P:protoporphyrinogen IX biosynthetic process"/>
    <property type="evidence" value="ECO:0007669"/>
    <property type="project" value="TreeGrafter"/>
</dbReference>
<dbReference type="KEGG" id="mcos:GM418_11105"/>
<dbReference type="RefSeq" id="WP_158866038.1">
    <property type="nucleotide sequence ID" value="NZ_CP046401.1"/>
</dbReference>
<dbReference type="GO" id="GO:0004109">
    <property type="term" value="F:coproporphyrinogen oxidase activity"/>
    <property type="evidence" value="ECO:0007669"/>
    <property type="project" value="UniProtKB-EC"/>
</dbReference>
<comment type="subunit">
    <text evidence="3">Homodimer.</text>
</comment>
<dbReference type="InterPro" id="IPR001260">
    <property type="entry name" value="Coprogen_oxidase_aer"/>
</dbReference>
<dbReference type="SUPFAM" id="SSF102886">
    <property type="entry name" value="Coproporphyrinogen III oxidase"/>
    <property type="match status" value="1"/>
</dbReference>
<keyword evidence="5 8" id="KW-0560">Oxidoreductase</keyword>
<evidence type="ECO:0000256" key="5">
    <source>
        <dbReference type="ARBA" id="ARBA00023002"/>
    </source>
</evidence>
<gene>
    <name evidence="8" type="primary">hemF</name>
    <name evidence="8" type="ORF">GM418_11105</name>
</gene>
<evidence type="ECO:0000256" key="2">
    <source>
        <dbReference type="ARBA" id="ARBA00010644"/>
    </source>
</evidence>
<comment type="pathway">
    <text evidence="1">Porphyrin-containing compound metabolism; protoporphyrin-IX biosynthesis; protoporphyrinogen-IX from coproporphyrinogen-III (O2 route): step 1/1.</text>
</comment>
<dbReference type="Proteomes" id="UP000428260">
    <property type="component" value="Chromosome"/>
</dbReference>
<dbReference type="InterPro" id="IPR018375">
    <property type="entry name" value="Coprogen_oxidase_CS"/>
</dbReference>
<proteinExistence type="inferred from homology"/>
<accession>A0A6I6JMM3</accession>
<keyword evidence="6" id="KW-0350">Heme biosynthesis</keyword>
<dbReference type="Gene3D" id="3.40.1500.10">
    <property type="entry name" value="Coproporphyrinogen III oxidase, aerobic"/>
    <property type="match status" value="1"/>
</dbReference>
<keyword evidence="7" id="KW-0627">Porphyrin biosynthesis</keyword>
<dbReference type="InterPro" id="IPR036406">
    <property type="entry name" value="Coprogen_oxidase_aer_sf"/>
</dbReference>
<dbReference type="PRINTS" id="PR00073">
    <property type="entry name" value="COPRGNOXDASE"/>
</dbReference>
<evidence type="ECO:0000256" key="4">
    <source>
        <dbReference type="ARBA" id="ARBA00012869"/>
    </source>
</evidence>
<evidence type="ECO:0000313" key="9">
    <source>
        <dbReference type="Proteomes" id="UP000428260"/>
    </source>
</evidence>
<dbReference type="AlphaFoldDB" id="A0A6I6JMM3"/>
<name>A0A6I6JMM3_9BACT</name>
<dbReference type="Pfam" id="PF01218">
    <property type="entry name" value="Coprogen_oxidas"/>
    <property type="match status" value="1"/>
</dbReference>
<organism evidence="8 9">
    <name type="scientific">Maribellus comscasis</name>
    <dbReference type="NCBI Taxonomy" id="2681766"/>
    <lineage>
        <taxon>Bacteria</taxon>
        <taxon>Pseudomonadati</taxon>
        <taxon>Bacteroidota</taxon>
        <taxon>Bacteroidia</taxon>
        <taxon>Marinilabiliales</taxon>
        <taxon>Prolixibacteraceae</taxon>
        <taxon>Maribellus</taxon>
    </lineage>
</organism>
<keyword evidence="9" id="KW-1185">Reference proteome</keyword>
<protein>
    <recommendedName>
        <fullName evidence="4">coproporphyrinogen oxidase</fullName>
        <ecNumber evidence="4">1.3.3.3</ecNumber>
    </recommendedName>
</protein>
<comment type="similarity">
    <text evidence="2">Belongs to the aerobic coproporphyrinogen-III oxidase family.</text>
</comment>
<dbReference type="NCBIfam" id="NF003727">
    <property type="entry name" value="PRK05330.1"/>
    <property type="match status" value="1"/>
</dbReference>
<dbReference type="PANTHER" id="PTHR10755:SF0">
    <property type="entry name" value="OXYGEN-DEPENDENT COPROPORPHYRINOGEN-III OXIDASE, MITOCHONDRIAL"/>
    <property type="match status" value="1"/>
</dbReference>
<evidence type="ECO:0000256" key="7">
    <source>
        <dbReference type="ARBA" id="ARBA00023244"/>
    </source>
</evidence>
<dbReference type="EMBL" id="CP046401">
    <property type="protein sequence ID" value="QGY44186.1"/>
    <property type="molecule type" value="Genomic_DNA"/>
</dbReference>
<evidence type="ECO:0000256" key="3">
    <source>
        <dbReference type="ARBA" id="ARBA00011738"/>
    </source>
</evidence>
<sequence length="300" mass="34323">MKKIDKIAATYSELQKKMCQILESADGGGKFNSIPWKKEIGGGESQLMEDGKIIEKGAVNFSFVKGKFSPGMEQLLGEKAGEYAATGISSILHPQNPRVPVIHMNVRYFALDNGVSWFGGGIDLTPHIIYPEDAVSFHRTLKEICDRYNHKFYPDFKKWADDYFFLPHRNETRGIGGIFFDRLKPGEQNSFESLLNFTLDLANVYPEIYDGLMRKYGSKPFSKREKKWQNLRRGRYVEFNLIYDRGTRFGLESGGNTESILASLPADASWKTNYIPPKDGFEENTLHFLRKDIDWINFTA</sequence>
<dbReference type="EC" id="1.3.3.3" evidence="4"/>
<evidence type="ECO:0000256" key="1">
    <source>
        <dbReference type="ARBA" id="ARBA00005168"/>
    </source>
</evidence>